<keyword evidence="10" id="KW-1185">Reference proteome</keyword>
<feature type="transmembrane region" description="Helical" evidence="8">
    <location>
        <begin position="189"/>
        <end position="210"/>
    </location>
</feature>
<feature type="transmembrane region" description="Helical" evidence="8">
    <location>
        <begin position="216"/>
        <end position="235"/>
    </location>
</feature>
<comment type="caution">
    <text evidence="9">The sequence shown here is derived from an EMBL/GenBank/DDBJ whole genome shotgun (WGS) entry which is preliminary data.</text>
</comment>
<feature type="transmembrane region" description="Helical" evidence="8">
    <location>
        <begin position="102"/>
        <end position="120"/>
    </location>
</feature>
<feature type="transmembrane region" description="Helical" evidence="8">
    <location>
        <begin position="73"/>
        <end position="96"/>
    </location>
</feature>
<evidence type="ECO:0000256" key="5">
    <source>
        <dbReference type="ARBA" id="ARBA00022692"/>
    </source>
</evidence>
<reference evidence="9 10" key="1">
    <citation type="submission" date="2023-07" db="EMBL/GenBank/DDBJ databases">
        <title>Functional and genomic diversity of the sorghum phyllosphere microbiome.</title>
        <authorList>
            <person name="Shade A."/>
        </authorList>
    </citation>
    <scope>NUCLEOTIDE SEQUENCE [LARGE SCALE GENOMIC DNA]</scope>
    <source>
        <strain evidence="9 10">SORGH_AS_0887</strain>
    </source>
</reference>
<feature type="transmembrane region" description="Helical" evidence="8">
    <location>
        <begin position="151"/>
        <end position="177"/>
    </location>
</feature>
<evidence type="ECO:0000256" key="6">
    <source>
        <dbReference type="ARBA" id="ARBA00022989"/>
    </source>
</evidence>
<evidence type="ECO:0000313" key="10">
    <source>
        <dbReference type="Proteomes" id="UP001233360"/>
    </source>
</evidence>
<sequence length="473" mass="49579">MRGIYVAIFLENLSRIEVSAMNTKATSPEHEHLGLTKNLTYGFQHVLTMYGGLIAAPLVVGLGIGLSQADIGLLITASILVAGLATLLQTLGFKWFGSRLPIVQGTSFAAVASMIAIGANGGSFQSILGAIIVSSIFGIIVAPFFSKIVRFFPPIVTGSIIAIIGISLLPVAIRWIMGGNPKAPNWGSLENLGLAGITLVFLLLLTKFGSTSIKRLAVLLSIIFGAIVAFAFGLADFSKVSQGAWMALPNILGFGMPVFEWPAILSMCIVTLVILTETTASLLAIGEIVETKVDNHRIADGLRADMLSSALAPFFGAFMQCAFVQNVGLVAITGVKSRFVVATAGGILVVLGLLPVFGRLVASIPMPVLGGAGLVLFGSVAVSGIRTLSKVDYQLQSNMIIVAVSLGAGLIPLISPEFFHSMPGAVQTLFHSGISITCIMAVLLNLFFNHLNFGKKTVSEGLTKPSATAQNHL</sequence>
<keyword evidence="5 8" id="KW-0812">Transmembrane</keyword>
<dbReference type="PANTHER" id="PTHR42810:SF4">
    <property type="entry name" value="URIC ACID TRANSPORTER UACT"/>
    <property type="match status" value="1"/>
</dbReference>
<keyword evidence="3" id="KW-0813">Transport</keyword>
<feature type="transmembrane region" description="Helical" evidence="8">
    <location>
        <begin position="397"/>
        <end position="416"/>
    </location>
</feature>
<name>A0ABU0UV90_ACIBI</name>
<evidence type="ECO:0000313" key="9">
    <source>
        <dbReference type="EMBL" id="MDQ1208479.1"/>
    </source>
</evidence>
<feature type="transmembrane region" description="Helical" evidence="8">
    <location>
        <begin position="339"/>
        <end position="358"/>
    </location>
</feature>
<evidence type="ECO:0000256" key="3">
    <source>
        <dbReference type="ARBA" id="ARBA00022448"/>
    </source>
</evidence>
<evidence type="ECO:0000256" key="7">
    <source>
        <dbReference type="ARBA" id="ARBA00023136"/>
    </source>
</evidence>
<dbReference type="PANTHER" id="PTHR42810">
    <property type="entry name" value="PURINE PERMEASE C1399.01C-RELATED"/>
    <property type="match status" value="1"/>
</dbReference>
<feature type="transmembrane region" description="Helical" evidence="8">
    <location>
        <begin position="364"/>
        <end position="385"/>
    </location>
</feature>
<keyword evidence="7 8" id="KW-0472">Membrane</keyword>
<comment type="similarity">
    <text evidence="2">Belongs to the nucleobase:cation symporter-2 (NCS2) (TC 2.A.40) family.</text>
</comment>
<accession>A0ABU0UV90</accession>
<evidence type="ECO:0000256" key="8">
    <source>
        <dbReference type="SAM" id="Phobius"/>
    </source>
</evidence>
<proteinExistence type="inferred from homology"/>
<dbReference type="Pfam" id="PF00860">
    <property type="entry name" value="Xan_ur_permease"/>
    <property type="match status" value="1"/>
</dbReference>
<keyword evidence="6 8" id="KW-1133">Transmembrane helix</keyword>
<gene>
    <name evidence="9" type="ORF">QE380_001402</name>
</gene>
<feature type="transmembrane region" description="Helical" evidence="8">
    <location>
        <begin position="247"/>
        <end position="275"/>
    </location>
</feature>
<evidence type="ECO:0000256" key="2">
    <source>
        <dbReference type="ARBA" id="ARBA00008821"/>
    </source>
</evidence>
<dbReference type="NCBIfam" id="NF037981">
    <property type="entry name" value="NCS2_1"/>
    <property type="match status" value="1"/>
</dbReference>
<evidence type="ECO:0000256" key="4">
    <source>
        <dbReference type="ARBA" id="ARBA00022475"/>
    </source>
</evidence>
<organism evidence="9 10">
    <name type="scientific">Acinetobacter baylyi</name>
    <dbReference type="NCBI Taxonomy" id="202950"/>
    <lineage>
        <taxon>Bacteria</taxon>
        <taxon>Pseudomonadati</taxon>
        <taxon>Pseudomonadota</taxon>
        <taxon>Gammaproteobacteria</taxon>
        <taxon>Moraxellales</taxon>
        <taxon>Moraxellaceae</taxon>
        <taxon>Acinetobacter</taxon>
    </lineage>
</organism>
<dbReference type="Proteomes" id="UP001233360">
    <property type="component" value="Unassembled WGS sequence"/>
</dbReference>
<dbReference type="InterPro" id="IPR006043">
    <property type="entry name" value="NCS2"/>
</dbReference>
<dbReference type="PROSITE" id="PS01116">
    <property type="entry name" value="XANTH_URACIL_PERMASE"/>
    <property type="match status" value="1"/>
</dbReference>
<feature type="transmembrane region" description="Helical" evidence="8">
    <location>
        <begin position="47"/>
        <end position="66"/>
    </location>
</feature>
<dbReference type="NCBIfam" id="TIGR03173">
    <property type="entry name" value="pbuX"/>
    <property type="match status" value="1"/>
</dbReference>
<dbReference type="InterPro" id="IPR006042">
    <property type="entry name" value="Xan_ur_permease"/>
</dbReference>
<dbReference type="InterPro" id="IPR017588">
    <property type="entry name" value="UacT-like"/>
</dbReference>
<feature type="transmembrane region" description="Helical" evidence="8">
    <location>
        <begin position="127"/>
        <end position="145"/>
    </location>
</feature>
<feature type="transmembrane region" description="Helical" evidence="8">
    <location>
        <begin position="428"/>
        <end position="448"/>
    </location>
</feature>
<dbReference type="NCBIfam" id="TIGR00801">
    <property type="entry name" value="ncs2"/>
    <property type="match status" value="1"/>
</dbReference>
<keyword evidence="4" id="KW-1003">Cell membrane</keyword>
<dbReference type="EMBL" id="JAUTBK010000002">
    <property type="protein sequence ID" value="MDQ1208479.1"/>
    <property type="molecule type" value="Genomic_DNA"/>
</dbReference>
<protein>
    <submittedName>
        <fullName evidence="9">Xanthine permease</fullName>
    </submittedName>
</protein>
<evidence type="ECO:0000256" key="1">
    <source>
        <dbReference type="ARBA" id="ARBA00004651"/>
    </source>
</evidence>
<comment type="subcellular location">
    <subcellularLocation>
        <location evidence="1">Cell membrane</location>
        <topology evidence="1">Multi-pass membrane protein</topology>
    </subcellularLocation>
</comment>